<dbReference type="eggNOG" id="COG5373">
    <property type="taxonomic scope" value="Bacteria"/>
</dbReference>
<feature type="transmembrane region" description="Helical" evidence="2">
    <location>
        <begin position="115"/>
        <end position="135"/>
    </location>
</feature>
<feature type="transmembrane region" description="Helical" evidence="2">
    <location>
        <begin position="771"/>
        <end position="792"/>
    </location>
</feature>
<feature type="transmembrane region" description="Helical" evidence="2">
    <location>
        <begin position="461"/>
        <end position="479"/>
    </location>
</feature>
<feature type="transmembrane region" description="Helical" evidence="2">
    <location>
        <begin position="170"/>
        <end position="190"/>
    </location>
</feature>
<feature type="transmembrane region" description="Helical" evidence="2">
    <location>
        <begin position="389"/>
        <end position="406"/>
    </location>
</feature>
<name>E6X2A1_NITSE</name>
<dbReference type="PANTHER" id="PTHR38434">
    <property type="entry name" value="BLL2549 PROTEIN"/>
    <property type="match status" value="1"/>
</dbReference>
<organism evidence="3 4">
    <name type="scientific">Nitratifractor salsuginis (strain DSM 16511 / JCM 12458 / E9I37-1)</name>
    <dbReference type="NCBI Taxonomy" id="749222"/>
    <lineage>
        <taxon>Bacteria</taxon>
        <taxon>Pseudomonadati</taxon>
        <taxon>Campylobacterota</taxon>
        <taxon>Epsilonproteobacteria</taxon>
        <taxon>Campylobacterales</taxon>
        <taxon>Sulfurovaceae</taxon>
        <taxon>Nitratifractor</taxon>
    </lineage>
</organism>
<reference evidence="3 4" key="1">
    <citation type="journal article" date="2011" name="Stand. Genomic Sci.">
        <title>Complete genome sequence of Nitratifractor salsuginis type strain (E9I37-1).</title>
        <authorList>
            <person name="Anderson I."/>
            <person name="Sikorski J."/>
            <person name="Zeytun A."/>
            <person name="Nolan M."/>
            <person name="Lapidus A."/>
            <person name="Lucas S."/>
            <person name="Hammon N."/>
            <person name="Deshpande S."/>
            <person name="Cheng J.F."/>
            <person name="Tapia R."/>
            <person name="Han C."/>
            <person name="Goodwin L."/>
            <person name="Pitluck S."/>
            <person name="Liolios K."/>
            <person name="Pagani I."/>
            <person name="Ivanova N."/>
            <person name="Huntemann M."/>
            <person name="Mavromatis K."/>
            <person name="Ovchinikova G."/>
            <person name="Pati A."/>
            <person name="Chen A."/>
            <person name="Palaniappan K."/>
            <person name="Land M."/>
            <person name="Hauser L."/>
            <person name="Brambilla E.M."/>
            <person name="Ngatchou-Djao O.D."/>
            <person name="Rohde M."/>
            <person name="Tindall B.J."/>
            <person name="Goker M."/>
            <person name="Detter J.C."/>
            <person name="Woyke T."/>
            <person name="Bristow J."/>
            <person name="Eisen J.A."/>
            <person name="Markowitz V."/>
            <person name="Hugenholtz P."/>
            <person name="Klenk H.P."/>
            <person name="Kyrpides N.C."/>
        </authorList>
    </citation>
    <scope>NUCLEOTIDE SEQUENCE [LARGE SCALE GENOMIC DNA]</scope>
    <source>
        <strain evidence="4">DSM 16511 / JCM 12458 / E9I37-1</strain>
    </source>
</reference>
<dbReference type="EMBL" id="CP002452">
    <property type="protein sequence ID" value="ADV46036.1"/>
    <property type="molecule type" value="Genomic_DNA"/>
</dbReference>
<feature type="transmembrane region" description="Helical" evidence="2">
    <location>
        <begin position="606"/>
        <end position="626"/>
    </location>
</feature>
<evidence type="ECO:0000256" key="2">
    <source>
        <dbReference type="SAM" id="Phobius"/>
    </source>
</evidence>
<reference evidence="4" key="2">
    <citation type="submission" date="2011-01" db="EMBL/GenBank/DDBJ databases">
        <title>The complete genome of Nitratifractor salsuginis DSM 16511.</title>
        <authorList>
            <consortium name="US DOE Joint Genome Institute (JGI-PGF)"/>
            <person name="Lucas S."/>
            <person name="Copeland A."/>
            <person name="Lapidus A."/>
            <person name="Bruce D."/>
            <person name="Goodwin L."/>
            <person name="Pitluck S."/>
            <person name="Kyrpides N."/>
            <person name="Mavromatis K."/>
            <person name="Ivanova N."/>
            <person name="Mikhailova N."/>
            <person name="Zeytun A."/>
            <person name="Detter J.C."/>
            <person name="Tapia R."/>
            <person name="Han C."/>
            <person name="Land M."/>
            <person name="Hauser L."/>
            <person name="Markowitz V."/>
            <person name="Cheng J.-F."/>
            <person name="Hugenholtz P."/>
            <person name="Woyke T."/>
            <person name="Wu D."/>
            <person name="Tindall B."/>
            <person name="Schuetze A."/>
            <person name="Brambilla E."/>
            <person name="Klenk H.-P."/>
            <person name="Eisen J.A."/>
        </authorList>
    </citation>
    <scope>NUCLEOTIDE SEQUENCE [LARGE SCALE GENOMIC DNA]</scope>
    <source>
        <strain evidence="4">DSM 16511 / JCM 12458 / E9I37-1</strain>
    </source>
</reference>
<dbReference type="HOGENOM" id="CLU_006561_0_0_7"/>
<dbReference type="AlphaFoldDB" id="E6X2A1"/>
<feature type="transmembrane region" description="Helical" evidence="2">
    <location>
        <begin position="491"/>
        <end position="509"/>
    </location>
</feature>
<dbReference type="Proteomes" id="UP000008633">
    <property type="component" value="Chromosome"/>
</dbReference>
<feature type="transmembrane region" description="Helical" evidence="2">
    <location>
        <begin position="732"/>
        <end position="751"/>
    </location>
</feature>
<evidence type="ECO:0000256" key="1">
    <source>
        <dbReference type="SAM" id="MobiDB-lite"/>
    </source>
</evidence>
<feature type="transmembrane region" description="Helical" evidence="2">
    <location>
        <begin position="638"/>
        <end position="658"/>
    </location>
</feature>
<feature type="transmembrane region" description="Helical" evidence="2">
    <location>
        <begin position="147"/>
        <end position="164"/>
    </location>
</feature>
<sequence length="877" mass="97459">MEFTLLLLILLALWILTLQSRVKRLEEKMKELSYEEPQDESCTRTAEPAVAAPVAVRDVTIETSHLPPDTSDTDFRSLEAPAERIEKAAGERPAASPQASGLFHEISRRLFGGNILVRLGGVVLFFGLAFLAKYAAAHTHLSPEMKVAGLIAVGLGIGALGWRLRRRPGAYGMILQGVGAATVYLSLFAAQKFYGILTPAETFAAMLIAVAATVWLALRQDAQPLALFAEAGGFLVPILTDTRHGDVTLFFGYYALLDLGIGLLALRRAWPLLNLAGFLFTYLIATLWGVLNYRPESFAVIEPFWIYFYLLYLALPILEARTGHRLHRRLPFNAAVVFGLPLLALPQQLRLVQNIEHGDLATSVILGILYLLLALWLHRRAYGRKLSRAYGALGLIFLTLAVPLYFGEESTAAIWALEGAVLLYRAGTKTPLRLWEFAGHALLLAALVLLCLHGCTSPTHALAGRLAIVASYLAAAWALDRPAAVVSFFRGSAAFYFALAVLVWILSLYTPLRDLGVLPRHILPLSLLLGSLVLELLHFRLRWPRLLRAQALYGPLALLGFFWDLIEGQRLFHPFAQYGWLLYLALLAWGYRLLWRYQDHWESARWLHLLWFESTLGLVTLEAGYWGERLIPAPEGKWLAMTLALMAGFAAAFLVPLPRRFAPFQTDYRLEGAAIPALFVAELMLYLGMFRGFWGPQIPLLNPLDLTQLAAALLLGLWIRRISPQLSPRTQPALQTLYGLVLLPLPAMLWSRAASRLFDIPWTLFDLGLSPIFQSGVSLIYTLIAFALVLAAKKRHNRLLWFVGFGLLVAVVLKLFLIDLSSTGTLARIVSFIGVGTVLLLLGYRVPLPPSHSDDEQIREPEAPDSLHSEEERGGRK</sequence>
<feature type="transmembrane region" description="Helical" evidence="2">
    <location>
        <begin position="202"/>
        <end position="218"/>
    </location>
</feature>
<dbReference type="KEGG" id="nsa:Nitsa_0769"/>
<feature type="transmembrane region" description="Helical" evidence="2">
    <location>
        <begin position="247"/>
        <end position="266"/>
    </location>
</feature>
<feature type="transmembrane region" description="Helical" evidence="2">
    <location>
        <begin position="273"/>
        <end position="291"/>
    </location>
</feature>
<evidence type="ECO:0000313" key="4">
    <source>
        <dbReference type="Proteomes" id="UP000008633"/>
    </source>
</evidence>
<feature type="transmembrane region" description="Helical" evidence="2">
    <location>
        <begin position="521"/>
        <end position="539"/>
    </location>
</feature>
<feature type="transmembrane region" description="Helical" evidence="2">
    <location>
        <begin position="330"/>
        <end position="348"/>
    </location>
</feature>
<dbReference type="InterPro" id="IPR019286">
    <property type="entry name" value="DUF2339_TM"/>
</dbReference>
<dbReference type="InterPro" id="IPR014600">
    <property type="entry name" value="UCP035905_mem"/>
</dbReference>
<feature type="transmembrane region" description="Helical" evidence="2">
    <location>
        <begin position="360"/>
        <end position="377"/>
    </location>
</feature>
<feature type="transmembrane region" description="Helical" evidence="2">
    <location>
        <begin position="297"/>
        <end position="318"/>
    </location>
</feature>
<evidence type="ECO:0000313" key="3">
    <source>
        <dbReference type="EMBL" id="ADV46036.1"/>
    </source>
</evidence>
<keyword evidence="2" id="KW-0812">Transmembrane</keyword>
<feature type="transmembrane region" description="Helical" evidence="2">
    <location>
        <begin position="575"/>
        <end position="594"/>
    </location>
</feature>
<keyword evidence="4" id="KW-1185">Reference proteome</keyword>
<evidence type="ECO:0008006" key="5">
    <source>
        <dbReference type="Google" id="ProtNLM"/>
    </source>
</evidence>
<feature type="transmembrane region" description="Helical" evidence="2">
    <location>
        <begin position="670"/>
        <end position="694"/>
    </location>
</feature>
<accession>E6X2A1</accession>
<protein>
    <recommendedName>
        <fullName evidence="5">DUF2339 domain-containing protein</fullName>
    </recommendedName>
</protein>
<dbReference type="PANTHER" id="PTHR38434:SF1">
    <property type="entry name" value="BLL2549 PROTEIN"/>
    <property type="match status" value="1"/>
</dbReference>
<gene>
    <name evidence="3" type="ordered locus">Nitsa_0769</name>
</gene>
<feature type="transmembrane region" description="Helical" evidence="2">
    <location>
        <begin position="434"/>
        <end position="455"/>
    </location>
</feature>
<dbReference type="STRING" id="749222.Nitsa_0769"/>
<feature type="transmembrane region" description="Helical" evidence="2">
    <location>
        <begin position="700"/>
        <end position="720"/>
    </location>
</feature>
<dbReference type="Pfam" id="PF10101">
    <property type="entry name" value="DUF2339"/>
    <property type="match status" value="1"/>
</dbReference>
<keyword evidence="2" id="KW-1133">Transmembrane helix</keyword>
<keyword evidence="2" id="KW-0472">Membrane</keyword>
<dbReference type="OrthoDB" id="207428at2"/>
<dbReference type="PIRSF" id="PIRSF035905">
    <property type="entry name" value="UCP035905_mp"/>
    <property type="match status" value="1"/>
</dbReference>
<feature type="transmembrane region" description="Helical" evidence="2">
    <location>
        <begin position="799"/>
        <end position="818"/>
    </location>
</feature>
<feature type="compositionally biased region" description="Basic and acidic residues" evidence="1">
    <location>
        <begin position="852"/>
        <end position="877"/>
    </location>
</feature>
<feature type="region of interest" description="Disordered" evidence="1">
    <location>
        <begin position="850"/>
        <end position="877"/>
    </location>
</feature>
<proteinExistence type="predicted"/>
<dbReference type="RefSeq" id="WP_013553730.1">
    <property type="nucleotide sequence ID" value="NC_014935.1"/>
</dbReference>
<feature type="transmembrane region" description="Helical" evidence="2">
    <location>
        <begin position="824"/>
        <end position="844"/>
    </location>
</feature>